<dbReference type="PANTHER" id="PTHR34136">
    <property type="match status" value="1"/>
</dbReference>
<dbReference type="Pfam" id="PF03808">
    <property type="entry name" value="Glyco_tran_WecG"/>
    <property type="match status" value="1"/>
</dbReference>
<dbReference type="Proteomes" id="UP000284465">
    <property type="component" value="Unassembled WGS sequence"/>
</dbReference>
<evidence type="ECO:0000313" key="3">
    <source>
        <dbReference type="EMBL" id="CUN02083.1"/>
    </source>
</evidence>
<evidence type="ECO:0000313" key="6">
    <source>
        <dbReference type="Proteomes" id="UP000095350"/>
    </source>
</evidence>
<dbReference type="STRING" id="166486.ERS852572_01544"/>
<evidence type="ECO:0000313" key="7">
    <source>
        <dbReference type="Proteomes" id="UP000284051"/>
    </source>
</evidence>
<dbReference type="RefSeq" id="WP_015559777.1">
    <property type="nucleotide sequence ID" value="NZ_CABIYH010000010.1"/>
</dbReference>
<accession>A0A173TGX0</accession>
<dbReference type="Proteomes" id="UP000095350">
    <property type="component" value="Unassembled WGS sequence"/>
</dbReference>
<sequence>MELKTCNILGLDILVTDMEKTVNLIEQNIEQLRGKYICVGNVHTTVMAHDDPQYHTVQADAAFVLPDGGPLSGYSRKHGFPEAERVTGPDLMLALFARDNGLKHYFYGSSEETLALLKEKLAEKYPHLQIAGMVSPPFRELSEAEDKEMVDQINASGADIIWVGLGAPKQEKWMYAHKDHVNGVMIGVGAGFDYHAGNIKRAPGWMQKLSLEWLYRLLQDPKRLFKRYLVTNTRYLWLIHRK</sequence>
<dbReference type="AlphaFoldDB" id="A0A173TGX0"/>
<dbReference type="EMBL" id="QSFP01000001">
    <property type="protein sequence ID" value="RHA70330.1"/>
    <property type="molecule type" value="Genomic_DNA"/>
</dbReference>
<protein>
    <submittedName>
        <fullName evidence="4">Glycosyltransferase</fullName>
    </submittedName>
    <submittedName>
        <fullName evidence="3">Putative N-acetylmannosaminyltransferase</fullName>
        <ecNumber evidence="3">2.4.1.187</ecNumber>
    </submittedName>
</protein>
<dbReference type="EMBL" id="CYXZ01000010">
    <property type="protein sequence ID" value="CUN02083.1"/>
    <property type="molecule type" value="Genomic_DNA"/>
</dbReference>
<reference evidence="7 8" key="2">
    <citation type="submission" date="2018-08" db="EMBL/GenBank/DDBJ databases">
        <title>A genome reference for cultivated species of the human gut microbiota.</title>
        <authorList>
            <person name="Zou Y."/>
            <person name="Xue W."/>
            <person name="Luo G."/>
        </authorList>
    </citation>
    <scope>NUCLEOTIDE SEQUENCE [LARGE SCALE GENOMIC DNA]</scope>
    <source>
        <strain evidence="5 7">AM22-21LB</strain>
        <strain evidence="4 8">AM43-11</strain>
    </source>
</reference>
<keyword evidence="2 3" id="KW-0808">Transferase</keyword>
<dbReference type="GO" id="GO:0047244">
    <property type="term" value="F:N-acetylglucosaminyldiphosphoundecaprenol N-acetyl-beta-D-mannosaminyltransferase activity"/>
    <property type="evidence" value="ECO:0007669"/>
    <property type="project" value="UniProtKB-EC"/>
</dbReference>
<dbReference type="PANTHER" id="PTHR34136:SF1">
    <property type="entry name" value="UDP-N-ACETYL-D-MANNOSAMINURONIC ACID TRANSFERASE"/>
    <property type="match status" value="1"/>
</dbReference>
<evidence type="ECO:0000313" key="4">
    <source>
        <dbReference type="EMBL" id="RHA70330.1"/>
    </source>
</evidence>
<dbReference type="InterPro" id="IPR004629">
    <property type="entry name" value="WecG_TagA_CpsF"/>
</dbReference>
<evidence type="ECO:0000313" key="8">
    <source>
        <dbReference type="Proteomes" id="UP000284465"/>
    </source>
</evidence>
<dbReference type="Proteomes" id="UP000284051">
    <property type="component" value="Unassembled WGS sequence"/>
</dbReference>
<name>A0A173TGX0_9FIRM</name>
<evidence type="ECO:0000313" key="5">
    <source>
        <dbReference type="EMBL" id="RHG27051.1"/>
    </source>
</evidence>
<reference evidence="3 6" key="1">
    <citation type="submission" date="2015-09" db="EMBL/GenBank/DDBJ databases">
        <authorList>
            <consortium name="Pathogen Informatics"/>
        </authorList>
    </citation>
    <scope>NUCLEOTIDE SEQUENCE [LARGE SCALE GENOMIC DNA]</scope>
    <source>
        <strain evidence="3 6">2789STDY5834960</strain>
    </source>
</reference>
<dbReference type="EC" id="2.4.1.187" evidence="3"/>
<dbReference type="CDD" id="cd06533">
    <property type="entry name" value="Glyco_transf_WecG_TagA"/>
    <property type="match status" value="1"/>
</dbReference>
<keyword evidence="1 3" id="KW-0328">Glycosyltransferase</keyword>
<dbReference type="OrthoDB" id="9771846at2"/>
<evidence type="ECO:0000256" key="2">
    <source>
        <dbReference type="ARBA" id="ARBA00022679"/>
    </source>
</evidence>
<organism evidence="3 6">
    <name type="scientific">Roseburia intestinalis</name>
    <dbReference type="NCBI Taxonomy" id="166486"/>
    <lineage>
        <taxon>Bacteria</taxon>
        <taxon>Bacillati</taxon>
        <taxon>Bacillota</taxon>
        <taxon>Clostridia</taxon>
        <taxon>Lachnospirales</taxon>
        <taxon>Lachnospiraceae</taxon>
        <taxon>Roseburia</taxon>
    </lineage>
</organism>
<dbReference type="NCBIfam" id="TIGR00696">
    <property type="entry name" value="wecG_tagA_cpsF"/>
    <property type="match status" value="1"/>
</dbReference>
<evidence type="ECO:0000256" key="1">
    <source>
        <dbReference type="ARBA" id="ARBA00022676"/>
    </source>
</evidence>
<dbReference type="PaxDb" id="166486-ERS852572_01544"/>
<dbReference type="EMBL" id="QRID01000013">
    <property type="protein sequence ID" value="RHG27051.1"/>
    <property type="molecule type" value="Genomic_DNA"/>
</dbReference>
<gene>
    <name evidence="3" type="primary">tagA_2</name>
    <name evidence="5" type="ORF">DW264_13125</name>
    <name evidence="4" type="ORF">DW927_01370</name>
    <name evidence="3" type="ORF">ERS852572_01544</name>
</gene>
<proteinExistence type="predicted"/>